<evidence type="ECO:0000256" key="1">
    <source>
        <dbReference type="ARBA" id="ARBA00022527"/>
    </source>
</evidence>
<evidence type="ECO:0000256" key="3">
    <source>
        <dbReference type="ARBA" id="ARBA00022679"/>
    </source>
</evidence>
<gene>
    <name evidence="10" type="ORF">XELAEV_18004849mg</name>
</gene>
<reference evidence="11" key="1">
    <citation type="journal article" date="2016" name="Nature">
        <title>Genome evolution in the allotetraploid frog Xenopus laevis.</title>
        <authorList>
            <person name="Session A.M."/>
            <person name="Uno Y."/>
            <person name="Kwon T."/>
            <person name="Chapman J.A."/>
            <person name="Toyoda A."/>
            <person name="Takahashi S."/>
            <person name="Fukui A."/>
            <person name="Hikosaka A."/>
            <person name="Suzuki A."/>
            <person name="Kondo M."/>
            <person name="van Heeringen S.J."/>
            <person name="Quigley I."/>
            <person name="Heinz S."/>
            <person name="Ogino H."/>
            <person name="Ochi H."/>
            <person name="Hellsten U."/>
            <person name="Lyons J.B."/>
            <person name="Simakov O."/>
            <person name="Putnam N."/>
            <person name="Stites J."/>
            <person name="Kuroki Y."/>
            <person name="Tanaka T."/>
            <person name="Michiue T."/>
            <person name="Watanabe M."/>
            <person name="Bogdanovic O."/>
            <person name="Lister R."/>
            <person name="Georgiou G."/>
            <person name="Paranjpe S.S."/>
            <person name="van Kruijsbergen I."/>
            <person name="Shu S."/>
            <person name="Carlson J."/>
            <person name="Kinoshita T."/>
            <person name="Ohta Y."/>
            <person name="Mawaribuchi S."/>
            <person name="Jenkins J."/>
            <person name="Grimwood J."/>
            <person name="Schmutz J."/>
            <person name="Mitros T."/>
            <person name="Mozaffari S.V."/>
            <person name="Suzuki Y."/>
            <person name="Haramoto Y."/>
            <person name="Yamamoto T.S."/>
            <person name="Takagi C."/>
            <person name="Heald R."/>
            <person name="Miller K."/>
            <person name="Haudenschild C."/>
            <person name="Kitzman J."/>
            <person name="Nakayama T."/>
            <person name="Izutsu Y."/>
            <person name="Robert J."/>
            <person name="Fortriede J."/>
            <person name="Burns K."/>
            <person name="Lotay V."/>
            <person name="Karimi K."/>
            <person name="Yasuoka Y."/>
            <person name="Dichmann D.S."/>
            <person name="Flajnik M.F."/>
            <person name="Houston D.W."/>
            <person name="Shendure J."/>
            <person name="DuPasquier L."/>
            <person name="Vize P.D."/>
            <person name="Zorn A.M."/>
            <person name="Ito M."/>
            <person name="Marcotte E.M."/>
            <person name="Wallingford J.B."/>
            <person name="Ito Y."/>
            <person name="Asashima M."/>
            <person name="Ueno N."/>
            <person name="Matsuda Y."/>
            <person name="Veenstra G.J."/>
            <person name="Fujiyama A."/>
            <person name="Harland R.M."/>
            <person name="Taira M."/>
            <person name="Rokhsar D.S."/>
        </authorList>
    </citation>
    <scope>NUCLEOTIDE SEQUENCE [LARGE SCALE GENOMIC DNA]</scope>
    <source>
        <strain evidence="11">J</strain>
    </source>
</reference>
<dbReference type="Proteomes" id="UP000694892">
    <property type="component" value="Chromosome 1L"/>
</dbReference>
<name>A0A974DY09_XENLA</name>
<keyword evidence="6 7" id="KW-0067">ATP-binding</keyword>
<accession>A0A974DY09</accession>
<feature type="compositionally biased region" description="Low complexity" evidence="8">
    <location>
        <begin position="241"/>
        <end position="256"/>
    </location>
</feature>
<dbReference type="Gene3D" id="3.30.200.20">
    <property type="entry name" value="Phosphorylase Kinase, domain 1"/>
    <property type="match status" value="1"/>
</dbReference>
<dbReference type="SUPFAM" id="SSF56112">
    <property type="entry name" value="Protein kinase-like (PK-like)"/>
    <property type="match status" value="1"/>
</dbReference>
<evidence type="ECO:0000256" key="4">
    <source>
        <dbReference type="ARBA" id="ARBA00022741"/>
    </source>
</evidence>
<dbReference type="GO" id="GO:0004674">
    <property type="term" value="F:protein serine/threonine kinase activity"/>
    <property type="evidence" value="ECO:0007669"/>
    <property type="project" value="UniProtKB-KW"/>
</dbReference>
<dbReference type="InterPro" id="IPR011009">
    <property type="entry name" value="Kinase-like_dom_sf"/>
</dbReference>
<keyword evidence="2" id="KW-0597">Phosphoprotein</keyword>
<evidence type="ECO:0000259" key="9">
    <source>
        <dbReference type="PROSITE" id="PS50011"/>
    </source>
</evidence>
<evidence type="ECO:0000256" key="8">
    <source>
        <dbReference type="SAM" id="MobiDB-lite"/>
    </source>
</evidence>
<protein>
    <recommendedName>
        <fullName evidence="9">Protein kinase domain-containing protein</fullName>
    </recommendedName>
</protein>
<feature type="region of interest" description="Disordered" evidence="8">
    <location>
        <begin position="400"/>
        <end position="420"/>
    </location>
</feature>
<evidence type="ECO:0000256" key="5">
    <source>
        <dbReference type="ARBA" id="ARBA00022777"/>
    </source>
</evidence>
<feature type="compositionally biased region" description="Basic and acidic residues" evidence="8">
    <location>
        <begin position="371"/>
        <end position="380"/>
    </location>
</feature>
<evidence type="ECO:0000256" key="2">
    <source>
        <dbReference type="ARBA" id="ARBA00022553"/>
    </source>
</evidence>
<dbReference type="InterPro" id="IPR000719">
    <property type="entry name" value="Prot_kinase_dom"/>
</dbReference>
<keyword evidence="5" id="KW-0418">Kinase</keyword>
<dbReference type="PANTHER" id="PTHR24351">
    <property type="entry name" value="RIBOSOMAL PROTEIN S6 KINASE"/>
    <property type="match status" value="1"/>
</dbReference>
<feature type="compositionally biased region" description="Acidic residues" evidence="8">
    <location>
        <begin position="108"/>
        <end position="118"/>
    </location>
</feature>
<dbReference type="PROSITE" id="PS50011">
    <property type="entry name" value="PROTEIN_KINASE_DOM"/>
    <property type="match status" value="1"/>
</dbReference>
<proteinExistence type="predicted"/>
<dbReference type="SMART" id="SM00220">
    <property type="entry name" value="S_TKc"/>
    <property type="match status" value="1"/>
</dbReference>
<evidence type="ECO:0000256" key="6">
    <source>
        <dbReference type="ARBA" id="ARBA00022840"/>
    </source>
</evidence>
<dbReference type="FunFam" id="1.10.510.10:FF:000210">
    <property type="entry name" value="Non-specific serine/threonine protein kinase"/>
    <property type="match status" value="1"/>
</dbReference>
<feature type="domain" description="Protein kinase" evidence="9">
    <location>
        <begin position="428"/>
        <end position="686"/>
    </location>
</feature>
<dbReference type="InterPro" id="IPR017441">
    <property type="entry name" value="Protein_kinase_ATP_BS"/>
</dbReference>
<feature type="compositionally biased region" description="Acidic residues" evidence="8">
    <location>
        <begin position="133"/>
        <end position="142"/>
    </location>
</feature>
<feature type="compositionally biased region" description="Acidic residues" evidence="8">
    <location>
        <begin position="87"/>
        <end position="96"/>
    </location>
</feature>
<feature type="region of interest" description="Disordered" evidence="8">
    <location>
        <begin position="241"/>
        <end position="380"/>
    </location>
</feature>
<evidence type="ECO:0000313" key="11">
    <source>
        <dbReference type="Proteomes" id="UP000694892"/>
    </source>
</evidence>
<dbReference type="PROSITE" id="PS00107">
    <property type="entry name" value="PROTEIN_KINASE_ATP"/>
    <property type="match status" value="1"/>
</dbReference>
<dbReference type="GO" id="GO:0005524">
    <property type="term" value="F:ATP binding"/>
    <property type="evidence" value="ECO:0007669"/>
    <property type="project" value="UniProtKB-UniRule"/>
</dbReference>
<dbReference type="InterPro" id="IPR008271">
    <property type="entry name" value="Ser/Thr_kinase_AS"/>
</dbReference>
<feature type="binding site" evidence="7">
    <location>
        <position position="457"/>
    </location>
    <ligand>
        <name>ATP</name>
        <dbReference type="ChEBI" id="CHEBI:30616"/>
    </ligand>
</feature>
<dbReference type="Gene3D" id="1.10.510.10">
    <property type="entry name" value="Transferase(Phosphotransferase) domain 1"/>
    <property type="match status" value="1"/>
</dbReference>
<feature type="region of interest" description="Disordered" evidence="8">
    <location>
        <begin position="1"/>
        <end position="143"/>
    </location>
</feature>
<evidence type="ECO:0000313" key="10">
    <source>
        <dbReference type="EMBL" id="OCT99051.1"/>
    </source>
</evidence>
<dbReference type="PROSITE" id="PS00108">
    <property type="entry name" value="PROTEIN_KINASE_ST"/>
    <property type="match status" value="1"/>
</dbReference>
<feature type="compositionally biased region" description="Basic and acidic residues" evidence="8">
    <location>
        <begin position="7"/>
        <end position="20"/>
    </location>
</feature>
<organism evidence="10 11">
    <name type="scientific">Xenopus laevis</name>
    <name type="common">African clawed frog</name>
    <dbReference type="NCBI Taxonomy" id="8355"/>
    <lineage>
        <taxon>Eukaryota</taxon>
        <taxon>Metazoa</taxon>
        <taxon>Chordata</taxon>
        <taxon>Craniata</taxon>
        <taxon>Vertebrata</taxon>
        <taxon>Euteleostomi</taxon>
        <taxon>Amphibia</taxon>
        <taxon>Batrachia</taxon>
        <taxon>Anura</taxon>
        <taxon>Pipoidea</taxon>
        <taxon>Pipidae</taxon>
        <taxon>Xenopodinae</taxon>
        <taxon>Xenopus</taxon>
        <taxon>Xenopus</taxon>
    </lineage>
</organism>
<dbReference type="AlphaFoldDB" id="A0A974DY09"/>
<keyword evidence="3" id="KW-0808">Transferase</keyword>
<keyword evidence="4 7" id="KW-0547">Nucleotide-binding</keyword>
<dbReference type="Pfam" id="PF00069">
    <property type="entry name" value="Pkinase"/>
    <property type="match status" value="1"/>
</dbReference>
<evidence type="ECO:0000256" key="7">
    <source>
        <dbReference type="PROSITE-ProRule" id="PRU10141"/>
    </source>
</evidence>
<feature type="compositionally biased region" description="Polar residues" evidence="8">
    <location>
        <begin position="346"/>
        <end position="367"/>
    </location>
</feature>
<keyword evidence="1" id="KW-0723">Serine/threonine-protein kinase</keyword>
<feature type="compositionally biased region" description="Acidic residues" evidence="8">
    <location>
        <begin position="279"/>
        <end position="295"/>
    </location>
</feature>
<dbReference type="EMBL" id="CM004466">
    <property type="protein sequence ID" value="OCT99051.1"/>
    <property type="molecule type" value="Genomic_DNA"/>
</dbReference>
<sequence>MTQGKDFLFHAEELTNEERIGNPIATSSNESEIPIETPVLELTEWSDEEEAENPTATSTDMSEGPCVSNILVKEAVGSPDTSTSPECPEDSSDEEQNAVAQTSHLNWSDEEETEDPDEEPKRLSLLSLLSWPSEEETEDLDKEADRLSLLSLLSWPSEEETEDPDEEPKRLSLLSLLSWPSEEETEDPDEEPERLSLLSLLSWPSEEPDRLSLLSLLSWPDEDDEEIADLAERFNLLTLLDSSSESSEEYLSSGSSDVEPPMTVEVDVKPKLTQVEPPESTEPESSESEEEESSEEYLSSGSSDVEPPMTIKVEVRPKLTQVEPPESREPESSESEEEVSSHGKKSNGSSFKDPSLPSGSQRKSVTFQLPERNKTSSDSSERVYCLEQALHTLANVTDQIQDPTCPGNQRAMVRGRTPSISKSSREDFDLLSVLGEGHFGKVFLAKHKYTKKKVAIKAISKETSDPKAAEDIKREKQIMQLVKRKKAPFLLGLITSFETNCNECLVMDFATGGDLFSLINKYDLPMECIRFYAACIVLGLKFLHEHGIVHRDLKPGNILLDKRGYPQISDYGLSITGKGFRDKLYDICGTDVYMAPELLTDTCYTRSVDWWALGVIIYEMIFAQWPFYGDDSDEIQLTIIYEMPKYPLTMPAHVRDILQGLLTKTPELRLGSTVAGAQAVMERPFFFGMDWEALRRKRIKPMFIVPYTGGVSERPSKWEL</sequence>